<keyword evidence="5" id="KW-1185">Reference proteome</keyword>
<feature type="compositionally biased region" description="Polar residues" evidence="1">
    <location>
        <begin position="147"/>
        <end position="163"/>
    </location>
</feature>
<dbReference type="InterPro" id="IPR055900">
    <property type="entry name" value="DUF7477"/>
</dbReference>
<evidence type="ECO:0000259" key="3">
    <source>
        <dbReference type="Pfam" id="PF24289"/>
    </source>
</evidence>
<sequence length="627" mass="69926">MKKTLFLLFVVVLSQLAKAQNCPQGTVQFAFTPAQNVQVVACKQTEVSLGKQSVFWGVKNLTNDKLYVKFVKVVTTTCGKVMRSNGDTYLKPGEFVGGTTFSGEITFETQVWKEDCNDPKNRIQSIAYEGLTIRNISEEERKKEQQRNATAPKSNQSPAAPSKTTNTQPSTTTATGNVPRPQEQPRQPQVSQQQIAQQQQRQQLIQQQLNQLSQKSQAQANVANSLLSGLASILNSSQARNAKRNIASDNDERDRQFEELKSQLKEGNGHLVACSSCDGEGYTECRVCGGEGEKKCSSCNGKGGETCPVCRGSGKGSFNMACTYCFGKGTKDCLICGNTGKELCTTCNGLGKRFCTSCRGTGQKFERDYGQPAPAYNPTPAEPVPNYNYSAPVVRAVPFEMQSFQLDFSQDWLKKKWNEEHYHITSILSNKGKYTLVMSTNSGYTAQIYRTKKTFPADTIKKYWDLGYHITDLTGDAINGWRVVLSKNSGLNGQSYKYDTALPLAYIKEYWDKDYYITSTASDKNGTWAVVMSTSAPFTAQSYQYETAVPAAFIKTYWDKNYYITSAAVNKGVWLVVVSQTPLYKSQSYKVSDVFPTDWVKEYWDKGYRITTIAESGKWLVVMSQFN</sequence>
<evidence type="ECO:0000313" key="4">
    <source>
        <dbReference type="EMBL" id="MEE1944038.1"/>
    </source>
</evidence>
<dbReference type="RefSeq" id="WP_330106419.1">
    <property type="nucleotide sequence ID" value="NZ_JAZDQT010000001.1"/>
</dbReference>
<dbReference type="Proteomes" id="UP001336835">
    <property type="component" value="Unassembled WGS sequence"/>
</dbReference>
<dbReference type="PANTHER" id="PTHR15852">
    <property type="entry name" value="PLASTID TRANSCRIPTIONALLY ACTIVE PROTEIN"/>
    <property type="match status" value="1"/>
</dbReference>
<reference evidence="4 5" key="1">
    <citation type="submission" date="2024-01" db="EMBL/GenBank/DDBJ databases">
        <title>Pedobacter sp. nov., isolated from fresh soil.</title>
        <authorList>
            <person name="Le N.T.T."/>
        </authorList>
    </citation>
    <scope>NUCLEOTIDE SEQUENCE [LARGE SCALE GENOMIC DNA]</scope>
    <source>
        <strain evidence="4 5">KR3-3</strain>
    </source>
</reference>
<feature type="region of interest" description="Disordered" evidence="1">
    <location>
        <begin position="139"/>
        <end position="196"/>
    </location>
</feature>
<dbReference type="PANTHER" id="PTHR15852:SF54">
    <property type="entry name" value="PROTEIN SSUH2 HOMOLOG"/>
    <property type="match status" value="1"/>
</dbReference>
<feature type="domain" description="DUF7477" evidence="3">
    <location>
        <begin position="526"/>
        <end position="625"/>
    </location>
</feature>
<dbReference type="Pfam" id="PF24289">
    <property type="entry name" value="DUF7477"/>
    <property type="match status" value="2"/>
</dbReference>
<evidence type="ECO:0000313" key="5">
    <source>
        <dbReference type="Proteomes" id="UP001336835"/>
    </source>
</evidence>
<protein>
    <recommendedName>
        <fullName evidence="3">DUF7477 domain-containing protein</fullName>
    </recommendedName>
</protein>
<dbReference type="CDD" id="cd10719">
    <property type="entry name" value="DnaJ_zf"/>
    <property type="match status" value="1"/>
</dbReference>
<comment type="caution">
    <text evidence="4">The sequence shown here is derived from an EMBL/GenBank/DDBJ whole genome shotgun (WGS) entry which is preliminary data.</text>
</comment>
<feature type="compositionally biased region" description="Low complexity" evidence="1">
    <location>
        <begin position="164"/>
        <end position="196"/>
    </location>
</feature>
<proteinExistence type="predicted"/>
<organism evidence="4 5">
    <name type="scientific">Pedobacter albus</name>
    <dbReference type="NCBI Taxonomy" id="3113905"/>
    <lineage>
        <taxon>Bacteria</taxon>
        <taxon>Pseudomonadati</taxon>
        <taxon>Bacteroidota</taxon>
        <taxon>Sphingobacteriia</taxon>
        <taxon>Sphingobacteriales</taxon>
        <taxon>Sphingobacteriaceae</taxon>
        <taxon>Pedobacter</taxon>
    </lineage>
</organism>
<gene>
    <name evidence="4" type="ORF">VRU48_02890</name>
</gene>
<name>A0ABU7I3K4_9SPHI</name>
<dbReference type="EMBL" id="JAZDQT010000001">
    <property type="protein sequence ID" value="MEE1944038.1"/>
    <property type="molecule type" value="Genomic_DNA"/>
</dbReference>
<feature type="domain" description="DUF7477" evidence="3">
    <location>
        <begin position="408"/>
        <end position="524"/>
    </location>
</feature>
<evidence type="ECO:0000256" key="2">
    <source>
        <dbReference type="SAM" id="SignalP"/>
    </source>
</evidence>
<accession>A0ABU7I3K4</accession>
<dbReference type="InterPro" id="IPR001305">
    <property type="entry name" value="HSP_DnaJ_Cys-rich_dom"/>
</dbReference>
<feature type="signal peptide" evidence="2">
    <location>
        <begin position="1"/>
        <end position="19"/>
    </location>
</feature>
<evidence type="ECO:0000256" key="1">
    <source>
        <dbReference type="SAM" id="MobiDB-lite"/>
    </source>
</evidence>
<feature type="chain" id="PRO_5047063095" description="DUF7477 domain-containing protein" evidence="2">
    <location>
        <begin position="20"/>
        <end position="627"/>
    </location>
</feature>
<keyword evidence="2" id="KW-0732">Signal</keyword>